<evidence type="ECO:0000313" key="1">
    <source>
        <dbReference type="EMBL" id="RLM70051.1"/>
    </source>
</evidence>
<comment type="caution">
    <text evidence="1">The sequence shown here is derived from an EMBL/GenBank/DDBJ whole genome shotgun (WGS) entry which is preliminary data.</text>
</comment>
<dbReference type="Proteomes" id="UP000275267">
    <property type="component" value="Unassembled WGS sequence"/>
</dbReference>
<keyword evidence="2" id="KW-1185">Reference proteome</keyword>
<sequence length="66" mass="6805">MTDKRTALKNSLAPCSTALKEQVEKKGLLNRSKLPISVADLRKLVSAAGLGCTAATAVGVVPLVAE</sequence>
<proteinExistence type="predicted"/>
<name>A0A3L6Q4B3_PANMI</name>
<dbReference type="OrthoDB" id="10502819at2759"/>
<evidence type="ECO:0000313" key="2">
    <source>
        <dbReference type="Proteomes" id="UP000275267"/>
    </source>
</evidence>
<gene>
    <name evidence="1" type="ORF">C2845_PM17G13850</name>
</gene>
<accession>A0A3L6Q4B3</accession>
<organism evidence="1 2">
    <name type="scientific">Panicum miliaceum</name>
    <name type="common">Proso millet</name>
    <name type="synonym">Broomcorn millet</name>
    <dbReference type="NCBI Taxonomy" id="4540"/>
    <lineage>
        <taxon>Eukaryota</taxon>
        <taxon>Viridiplantae</taxon>
        <taxon>Streptophyta</taxon>
        <taxon>Embryophyta</taxon>
        <taxon>Tracheophyta</taxon>
        <taxon>Spermatophyta</taxon>
        <taxon>Magnoliopsida</taxon>
        <taxon>Liliopsida</taxon>
        <taxon>Poales</taxon>
        <taxon>Poaceae</taxon>
        <taxon>PACMAD clade</taxon>
        <taxon>Panicoideae</taxon>
        <taxon>Panicodae</taxon>
        <taxon>Paniceae</taxon>
        <taxon>Panicinae</taxon>
        <taxon>Panicum</taxon>
        <taxon>Panicum sect. Panicum</taxon>
    </lineage>
</organism>
<protein>
    <submittedName>
        <fullName evidence="1">Uncharacterized protein</fullName>
    </submittedName>
</protein>
<reference evidence="2" key="1">
    <citation type="journal article" date="2019" name="Nat. Commun.">
        <title>The genome of broomcorn millet.</title>
        <authorList>
            <person name="Zou C."/>
            <person name="Miki D."/>
            <person name="Li D."/>
            <person name="Tang Q."/>
            <person name="Xiao L."/>
            <person name="Rajput S."/>
            <person name="Deng P."/>
            <person name="Jia W."/>
            <person name="Huang R."/>
            <person name="Zhang M."/>
            <person name="Sun Y."/>
            <person name="Hu J."/>
            <person name="Fu X."/>
            <person name="Schnable P.S."/>
            <person name="Li F."/>
            <person name="Zhang H."/>
            <person name="Feng B."/>
            <person name="Zhu X."/>
            <person name="Liu R."/>
            <person name="Schnable J.C."/>
            <person name="Zhu J.-K."/>
            <person name="Zhang H."/>
        </authorList>
    </citation>
    <scope>NUCLEOTIDE SEQUENCE [LARGE SCALE GENOMIC DNA]</scope>
</reference>
<dbReference type="AlphaFoldDB" id="A0A3L6Q4B3"/>
<dbReference type="STRING" id="4540.A0A3L6Q4B3"/>
<dbReference type="EMBL" id="PQIB02000014">
    <property type="protein sequence ID" value="RLM70051.1"/>
    <property type="molecule type" value="Genomic_DNA"/>
</dbReference>